<evidence type="ECO:0000313" key="2">
    <source>
        <dbReference type="EMBL" id="CAI8047052.1"/>
    </source>
</evidence>
<dbReference type="EMBL" id="CASHTH010003603">
    <property type="protein sequence ID" value="CAI8047052.1"/>
    <property type="molecule type" value="Genomic_DNA"/>
</dbReference>
<dbReference type="AlphaFoldDB" id="A0AA35XDR1"/>
<protein>
    <submittedName>
        <fullName evidence="2">Uncharacterized protein</fullName>
    </submittedName>
</protein>
<feature type="region of interest" description="Disordered" evidence="1">
    <location>
        <begin position="1"/>
        <end position="72"/>
    </location>
</feature>
<feature type="compositionally biased region" description="Basic and acidic residues" evidence="1">
    <location>
        <begin position="29"/>
        <end position="40"/>
    </location>
</feature>
<name>A0AA35XDR1_GEOBA</name>
<proteinExistence type="predicted"/>
<feature type="non-terminal residue" evidence="2">
    <location>
        <position position="1"/>
    </location>
</feature>
<evidence type="ECO:0000313" key="3">
    <source>
        <dbReference type="Proteomes" id="UP001174909"/>
    </source>
</evidence>
<evidence type="ECO:0000256" key="1">
    <source>
        <dbReference type="SAM" id="MobiDB-lite"/>
    </source>
</evidence>
<feature type="non-terminal residue" evidence="2">
    <location>
        <position position="72"/>
    </location>
</feature>
<comment type="caution">
    <text evidence="2">The sequence shown here is derived from an EMBL/GenBank/DDBJ whole genome shotgun (WGS) entry which is preliminary data.</text>
</comment>
<keyword evidence="3" id="KW-1185">Reference proteome</keyword>
<organism evidence="2 3">
    <name type="scientific">Geodia barretti</name>
    <name type="common">Barrett's horny sponge</name>
    <dbReference type="NCBI Taxonomy" id="519541"/>
    <lineage>
        <taxon>Eukaryota</taxon>
        <taxon>Metazoa</taxon>
        <taxon>Porifera</taxon>
        <taxon>Demospongiae</taxon>
        <taxon>Heteroscleromorpha</taxon>
        <taxon>Tetractinellida</taxon>
        <taxon>Astrophorina</taxon>
        <taxon>Geodiidae</taxon>
        <taxon>Geodia</taxon>
    </lineage>
</organism>
<gene>
    <name evidence="2" type="ORF">GBAR_LOCUS26007</name>
</gene>
<accession>A0AA35XDR1</accession>
<dbReference type="Proteomes" id="UP001174909">
    <property type="component" value="Unassembled WGS sequence"/>
</dbReference>
<reference evidence="2" key="1">
    <citation type="submission" date="2023-03" db="EMBL/GenBank/DDBJ databases">
        <authorList>
            <person name="Steffen K."/>
            <person name="Cardenas P."/>
        </authorList>
    </citation>
    <scope>NUCLEOTIDE SEQUENCE</scope>
</reference>
<sequence>GVTEVGTGEGQRTATLLHQTADKGGVWDPESHQRESRVEGRVQVSSSLKDCGDWPGEETGQETRRNCHFGPP</sequence>